<dbReference type="InterPro" id="IPR047215">
    <property type="entry name" value="Galactose_mutarotase-like"/>
</dbReference>
<dbReference type="UniPathway" id="UPA00242"/>
<evidence type="ECO:0000256" key="4">
    <source>
        <dbReference type="ARBA" id="ARBA00013185"/>
    </source>
</evidence>
<gene>
    <name evidence="12" type="ORF">CSX01_12760</name>
</gene>
<evidence type="ECO:0000313" key="13">
    <source>
        <dbReference type="Proteomes" id="UP000225889"/>
    </source>
</evidence>
<organism evidence="12 13">
    <name type="scientific">Pseudobutyrivibrio ruminis</name>
    <dbReference type="NCBI Taxonomy" id="46206"/>
    <lineage>
        <taxon>Bacteria</taxon>
        <taxon>Bacillati</taxon>
        <taxon>Bacillota</taxon>
        <taxon>Clostridia</taxon>
        <taxon>Lachnospirales</taxon>
        <taxon>Lachnospiraceae</taxon>
        <taxon>Pseudobutyrivibrio</taxon>
    </lineage>
</organism>
<evidence type="ECO:0000256" key="9">
    <source>
        <dbReference type="PIRSR" id="PIRSR005096-1"/>
    </source>
</evidence>
<dbReference type="CDD" id="cd09019">
    <property type="entry name" value="galactose_mutarotase_like"/>
    <property type="match status" value="1"/>
</dbReference>
<feature type="binding site" evidence="10">
    <location>
        <position position="262"/>
    </location>
    <ligand>
        <name>beta-D-galactose</name>
        <dbReference type="ChEBI" id="CHEBI:27667"/>
    </ligand>
</feature>
<dbReference type="GO" id="GO:0033499">
    <property type="term" value="P:galactose catabolic process via UDP-galactose, Leloir pathway"/>
    <property type="evidence" value="ECO:0007669"/>
    <property type="project" value="TreeGrafter"/>
</dbReference>
<reference evidence="12 13" key="1">
    <citation type="submission" date="2017-10" db="EMBL/GenBank/DDBJ databases">
        <title>Resolving the taxonomy of Roseburia spp., Eubacterium rectale and Agathobacter spp. through phylogenomic analysis.</title>
        <authorList>
            <person name="Sheridan P.O."/>
            <person name="Walker A.W."/>
            <person name="Duncan S.H."/>
            <person name="Scott K.P."/>
            <person name="Toole P.W.O."/>
            <person name="Luis P."/>
            <person name="Flint H.J."/>
        </authorList>
    </citation>
    <scope>NUCLEOTIDE SEQUENCE [LARGE SCALE GENOMIC DNA]</scope>
    <source>
        <strain evidence="12 13">JK626</strain>
    </source>
</reference>
<comment type="catalytic activity">
    <reaction evidence="1 8">
        <text>alpha-D-glucose = beta-D-glucose</text>
        <dbReference type="Rhea" id="RHEA:10264"/>
        <dbReference type="ChEBI" id="CHEBI:15903"/>
        <dbReference type="ChEBI" id="CHEBI:17925"/>
        <dbReference type="EC" id="5.1.3.3"/>
    </reaction>
</comment>
<dbReference type="AlphaFoldDB" id="A0A2G3DT12"/>
<evidence type="ECO:0000313" key="12">
    <source>
        <dbReference type="EMBL" id="PHU34005.1"/>
    </source>
</evidence>
<sequence length="359" mass="40115">MAQRDFILNFQGGFHVEKEKLGVTKNGEDIIAYTLVNKNGMQAKIMNYGCNLLELWVPDSEGILSDVVLGYEKIEDYFVNGPGFGCCICPNGNRIGDSKFTLNGVEYKLDANDGKNNLHSGFNPMHKRIWDVESVDDSHITFTCHKADMECGFPGEMDITITYTLSDDNALKLEYSGVSDVDTIFNPTNHSYFNLNGHDSGSVMNEIVWIDADKYTHTDSESIPHGECRDVKGTPMDFTTPKPLIKDTEADYDQLKWAGGFDHNYCLNNPSLTKPSCTLEDPESGRKMEVYTDLPGVQLYAGNYLDSSHIGKGDFPYDKRYGVCFESQFFPNAINVPEFAQPIAKAGVKAHSTTIYKFV</sequence>
<dbReference type="Pfam" id="PF01263">
    <property type="entry name" value="Aldose_epim"/>
    <property type="match status" value="1"/>
</dbReference>
<evidence type="ECO:0000256" key="6">
    <source>
        <dbReference type="ARBA" id="ARBA00023235"/>
    </source>
</evidence>
<dbReference type="PROSITE" id="PS00545">
    <property type="entry name" value="ALDOSE_1_EPIMERASE"/>
    <property type="match status" value="1"/>
</dbReference>
<dbReference type="InterPro" id="IPR015443">
    <property type="entry name" value="Aldose_1-epimerase"/>
</dbReference>
<dbReference type="GO" id="GO:0004034">
    <property type="term" value="F:aldose 1-epimerase activity"/>
    <property type="evidence" value="ECO:0007669"/>
    <property type="project" value="UniProtKB-EC"/>
</dbReference>
<feature type="binding site" evidence="11">
    <location>
        <begin position="190"/>
        <end position="192"/>
    </location>
    <ligand>
        <name>beta-D-galactose</name>
        <dbReference type="ChEBI" id="CHEBI:27667"/>
    </ligand>
</feature>
<dbReference type="InterPro" id="IPR014718">
    <property type="entry name" value="GH-type_carb-bd"/>
</dbReference>
<evidence type="ECO:0000256" key="2">
    <source>
        <dbReference type="ARBA" id="ARBA00005028"/>
    </source>
</evidence>
<dbReference type="Gene3D" id="2.70.98.10">
    <property type="match status" value="1"/>
</dbReference>
<feature type="active site" description="Proton acceptor" evidence="9">
    <location>
        <position position="326"/>
    </location>
</feature>
<dbReference type="GO" id="GO:0006006">
    <property type="term" value="P:glucose metabolic process"/>
    <property type="evidence" value="ECO:0007669"/>
    <property type="project" value="TreeGrafter"/>
</dbReference>
<dbReference type="SUPFAM" id="SSF74650">
    <property type="entry name" value="Galactose mutarotase-like"/>
    <property type="match status" value="1"/>
</dbReference>
<dbReference type="EMBL" id="PDYF01000045">
    <property type="protein sequence ID" value="PHU34005.1"/>
    <property type="molecule type" value="Genomic_DNA"/>
</dbReference>
<dbReference type="InterPro" id="IPR018052">
    <property type="entry name" value="Ald1_epimerase_CS"/>
</dbReference>
<evidence type="ECO:0000256" key="1">
    <source>
        <dbReference type="ARBA" id="ARBA00001614"/>
    </source>
</evidence>
<accession>A0A2G3DT12</accession>
<evidence type="ECO:0000256" key="10">
    <source>
        <dbReference type="PIRSR" id="PIRSR005096-2"/>
    </source>
</evidence>
<dbReference type="InterPro" id="IPR008183">
    <property type="entry name" value="Aldose_1/G6P_1-epimerase"/>
</dbReference>
<dbReference type="EC" id="5.1.3.3" evidence="4 8"/>
<evidence type="ECO:0000256" key="7">
    <source>
        <dbReference type="ARBA" id="ARBA00023277"/>
    </source>
</evidence>
<dbReference type="GO" id="GO:0030246">
    <property type="term" value="F:carbohydrate binding"/>
    <property type="evidence" value="ECO:0007669"/>
    <property type="project" value="InterPro"/>
</dbReference>
<evidence type="ECO:0000256" key="11">
    <source>
        <dbReference type="PIRSR" id="PIRSR005096-3"/>
    </source>
</evidence>
<dbReference type="PANTHER" id="PTHR10091:SF0">
    <property type="entry name" value="GALACTOSE MUTAROTASE"/>
    <property type="match status" value="1"/>
</dbReference>
<feature type="active site" description="Proton donor" evidence="9">
    <location>
        <position position="190"/>
    </location>
</feature>
<dbReference type="PANTHER" id="PTHR10091">
    <property type="entry name" value="ALDOSE-1-EPIMERASE"/>
    <property type="match status" value="1"/>
</dbReference>
<comment type="similarity">
    <text evidence="3 8">Belongs to the aldose epimerase family.</text>
</comment>
<proteinExistence type="inferred from homology"/>
<reference evidence="12 13" key="2">
    <citation type="submission" date="2017-10" db="EMBL/GenBank/DDBJ databases">
        <authorList>
            <person name="Banno H."/>
            <person name="Chua N.-H."/>
        </authorList>
    </citation>
    <scope>NUCLEOTIDE SEQUENCE [LARGE SCALE GENOMIC DNA]</scope>
    <source>
        <strain evidence="12 13">JK626</strain>
    </source>
</reference>
<feature type="binding site" evidence="11">
    <location>
        <begin position="93"/>
        <end position="94"/>
    </location>
    <ligand>
        <name>beta-D-galactose</name>
        <dbReference type="ChEBI" id="CHEBI:27667"/>
    </ligand>
</feature>
<dbReference type="Proteomes" id="UP000225889">
    <property type="component" value="Unassembled WGS sequence"/>
</dbReference>
<dbReference type="InterPro" id="IPR011013">
    <property type="entry name" value="Gal_mutarotase_sf_dom"/>
</dbReference>
<dbReference type="PIRSF" id="PIRSF005096">
    <property type="entry name" value="GALM"/>
    <property type="match status" value="1"/>
</dbReference>
<dbReference type="NCBIfam" id="NF008277">
    <property type="entry name" value="PRK11055.1"/>
    <property type="match status" value="1"/>
</dbReference>
<evidence type="ECO:0000256" key="8">
    <source>
        <dbReference type="PIRNR" id="PIRNR005096"/>
    </source>
</evidence>
<keyword evidence="6 8" id="KW-0413">Isomerase</keyword>
<keyword evidence="7 8" id="KW-0119">Carbohydrate metabolism</keyword>
<comment type="pathway">
    <text evidence="2 8">Carbohydrate metabolism; hexose metabolism.</text>
</comment>
<evidence type="ECO:0000256" key="5">
    <source>
        <dbReference type="ARBA" id="ARBA00014165"/>
    </source>
</evidence>
<name>A0A2G3DT12_9FIRM</name>
<evidence type="ECO:0000256" key="3">
    <source>
        <dbReference type="ARBA" id="ARBA00006206"/>
    </source>
</evidence>
<protein>
    <recommendedName>
        <fullName evidence="5 8">Aldose 1-epimerase</fullName>
        <ecNumber evidence="4 8">5.1.3.3</ecNumber>
    </recommendedName>
</protein>
<comment type="caution">
    <text evidence="12">The sequence shown here is derived from an EMBL/GenBank/DDBJ whole genome shotgun (WGS) entry which is preliminary data.</text>
</comment>